<evidence type="ECO:0008006" key="2">
    <source>
        <dbReference type="Google" id="ProtNLM"/>
    </source>
</evidence>
<name>X1EUH8_9ZZZZ</name>
<evidence type="ECO:0000313" key="1">
    <source>
        <dbReference type="EMBL" id="GAH12293.1"/>
    </source>
</evidence>
<comment type="caution">
    <text evidence="1">The sequence shown here is derived from an EMBL/GenBank/DDBJ whole genome shotgun (WGS) entry which is preliminary data.</text>
</comment>
<feature type="non-terminal residue" evidence="1">
    <location>
        <position position="1"/>
    </location>
</feature>
<protein>
    <recommendedName>
        <fullName evidence="2">DUF2130 domain-containing protein</fullName>
    </recommendedName>
</protein>
<sequence>GEKMEILYNYLSGPEFKQKVEGIMEAFIGLQEDLNQEKRAMNRIWSKRQKLLDRVINNTSTMVGDMQGIIGASMLQIKALNFKSLPSGIELSDNKGL</sequence>
<reference evidence="1" key="1">
    <citation type="journal article" date="2014" name="Front. Microbiol.">
        <title>High frequency of phylogenetically diverse reductive dehalogenase-homologous genes in deep subseafloor sedimentary metagenomes.</title>
        <authorList>
            <person name="Kawai M."/>
            <person name="Futagami T."/>
            <person name="Toyoda A."/>
            <person name="Takaki Y."/>
            <person name="Nishi S."/>
            <person name="Hori S."/>
            <person name="Arai W."/>
            <person name="Tsubouchi T."/>
            <person name="Morono Y."/>
            <person name="Uchiyama I."/>
            <person name="Ito T."/>
            <person name="Fujiyama A."/>
            <person name="Inagaki F."/>
            <person name="Takami H."/>
        </authorList>
    </citation>
    <scope>NUCLEOTIDE SEQUENCE</scope>
    <source>
        <strain evidence="1">Expedition CK06-06</strain>
    </source>
</reference>
<gene>
    <name evidence="1" type="ORF">S01H4_56235</name>
</gene>
<dbReference type="EMBL" id="BART01032564">
    <property type="protein sequence ID" value="GAH12293.1"/>
    <property type="molecule type" value="Genomic_DNA"/>
</dbReference>
<dbReference type="AlphaFoldDB" id="X1EUH8"/>
<dbReference type="Pfam" id="PF09903">
    <property type="entry name" value="DUF2130"/>
    <property type="match status" value="1"/>
</dbReference>
<proteinExistence type="predicted"/>
<accession>X1EUH8</accession>
<organism evidence="1">
    <name type="scientific">marine sediment metagenome</name>
    <dbReference type="NCBI Taxonomy" id="412755"/>
    <lineage>
        <taxon>unclassified sequences</taxon>
        <taxon>metagenomes</taxon>
        <taxon>ecological metagenomes</taxon>
    </lineage>
</organism>
<dbReference type="InterPro" id="IPR019219">
    <property type="entry name" value="DUF2130"/>
</dbReference>